<evidence type="ECO:0000313" key="2">
    <source>
        <dbReference type="EMBL" id="CCK70876.1"/>
    </source>
</evidence>
<reference evidence="3" key="2">
    <citation type="submission" date="2012-08" db="EMBL/GenBank/DDBJ databases">
        <title>Genome sequence of Kazachstania naganishii.</title>
        <authorList>
            <person name="Gordon J.L."/>
            <person name="Armisen D."/>
            <person name="Proux-Wera E."/>
            <person name="OhEigeartaigh S.S."/>
            <person name="Byrne K.P."/>
            <person name="Wolfe K.H."/>
        </authorList>
    </citation>
    <scope>NUCLEOTIDE SEQUENCE [LARGE SCALE GENOMIC DNA]</scope>
    <source>
        <strain evidence="3">ATCC MYA-139 / BCRC 22969 / CBS 8797 / CCRC 22969 / KCTC 17520 / NBRC 10181 / NCYC 3082</strain>
    </source>
</reference>
<dbReference type="InterPro" id="IPR038921">
    <property type="entry name" value="YOR389W-like"/>
</dbReference>
<dbReference type="KEGG" id="kng:KNAG_0F02090"/>
<dbReference type="PANTHER" id="PTHR35204:SF1">
    <property type="entry name" value="ENTEROTOXIN"/>
    <property type="match status" value="1"/>
</dbReference>
<reference evidence="2 3" key="1">
    <citation type="journal article" date="2011" name="Proc. Natl. Acad. Sci. U.S.A.">
        <title>Evolutionary erosion of yeast sex chromosomes by mating-type switching accidents.</title>
        <authorList>
            <person name="Gordon J.L."/>
            <person name="Armisen D."/>
            <person name="Proux-Wera E."/>
            <person name="Oheigeartaigh S.S."/>
            <person name="Byrne K.P."/>
            <person name="Wolfe K.H."/>
        </authorList>
    </citation>
    <scope>NUCLEOTIDE SEQUENCE [LARGE SCALE GENOMIC DNA]</scope>
    <source>
        <strain evidence="3">ATCC MYA-139 / BCRC 22969 / CBS 8797 / CCRC 22969 / KCTC 17520 / NBRC 10181 / NCYC 3082</strain>
    </source>
</reference>
<accession>J7S8E2</accession>
<sequence length="620" mass="70398">MALTLRKKVPAVFVSCLFFLLFVALPFSFQRFPSIYPLKVRGHKIKPAADPINATNYHQYIRNIDLANSSFVFNSIFAALRQSASDLFPAGLTYFGGIVPKGTLLYRTGKNEIPKSYEWLAFDSEFSYSFGIRYPSYGRNSSRHWGPLGGPPPKEHLSKGPPKRRHMMEDTNQFFTFRTTRDLDRIIYFDGASAAKSETGEMDTQKLLSDVIGDKLNLTNSTGDDSGVGLERLYAERICQWGKPLGLDGYVRVEVGFELVLCDFLDGSVEVVSNISVKAPNEALGIAPPANKSSEAGWPIAPDGSFLEDQLTPEQKAVLDKEDEWQHLIKKYSSMQGFDWLLAGARHDTGEPKVVLDYRYMVTGINRTEMKTSPFQRRLLNERLTYDDQLQIVDELERSLSKPFDPSQSVEWKLHIEEIMTKFGPMLKMIQNILTAEADLTEKEMAVEVTRYTFNFILRFTDSADSDINTGKRDAIFQYIQSGRPLQTESDYLIWSSIANIVTAVVDTLYSIHQQLLPQVVSPVGENVYRREALHQALNQSRAEITKLLDTLQWAPLTYQCDRKCEWDEICYTPSWGPSPLPWISPTSKTNTSFTYFDANLGRQVVREPLQCVKVDHITK</sequence>
<dbReference type="Proteomes" id="UP000006310">
    <property type="component" value="Chromosome 6"/>
</dbReference>
<dbReference type="EMBL" id="HE978319">
    <property type="protein sequence ID" value="CCK70876.1"/>
    <property type="molecule type" value="Genomic_DNA"/>
</dbReference>
<organism evidence="2 3">
    <name type="scientific">Huiozyma naganishii (strain ATCC MYA-139 / BCRC 22969 / CBS 8797 / KCTC 17520 / NBRC 10181 / NCYC 3082 / Yp74L-3)</name>
    <name type="common">Yeast</name>
    <name type="synonym">Kazachstania naganishii</name>
    <dbReference type="NCBI Taxonomy" id="1071383"/>
    <lineage>
        <taxon>Eukaryota</taxon>
        <taxon>Fungi</taxon>
        <taxon>Dikarya</taxon>
        <taxon>Ascomycota</taxon>
        <taxon>Saccharomycotina</taxon>
        <taxon>Saccharomycetes</taxon>
        <taxon>Saccharomycetales</taxon>
        <taxon>Saccharomycetaceae</taxon>
        <taxon>Huiozyma</taxon>
    </lineage>
</organism>
<evidence type="ECO:0000256" key="1">
    <source>
        <dbReference type="SAM" id="MobiDB-lite"/>
    </source>
</evidence>
<gene>
    <name evidence="2" type="primary">KNAG0F02090</name>
    <name evidence="2" type="ordered locus">KNAG_0F02090</name>
</gene>
<dbReference type="RefSeq" id="XP_022465122.1">
    <property type="nucleotide sequence ID" value="XM_022608647.1"/>
</dbReference>
<proteinExistence type="predicted"/>
<keyword evidence="3" id="KW-1185">Reference proteome</keyword>
<name>J7S8E2_HUIN7</name>
<dbReference type="eggNOG" id="ENOG502QRJE">
    <property type="taxonomic scope" value="Eukaryota"/>
</dbReference>
<dbReference type="OMA" id="DEICYTP"/>
<protein>
    <submittedName>
        <fullName evidence="2">Uncharacterized protein</fullName>
    </submittedName>
</protein>
<evidence type="ECO:0000313" key="3">
    <source>
        <dbReference type="Proteomes" id="UP000006310"/>
    </source>
</evidence>
<dbReference type="GeneID" id="34526591"/>
<dbReference type="HOGENOM" id="CLU_017366_3_0_1"/>
<dbReference type="OrthoDB" id="10261782at2759"/>
<dbReference type="AlphaFoldDB" id="J7S8E2"/>
<feature type="region of interest" description="Disordered" evidence="1">
    <location>
        <begin position="144"/>
        <end position="165"/>
    </location>
</feature>
<dbReference type="PANTHER" id="PTHR35204">
    <property type="entry name" value="YALI0A21131P"/>
    <property type="match status" value="1"/>
</dbReference>